<dbReference type="RefSeq" id="WP_217481298.1">
    <property type="nucleotide sequence ID" value="NZ_CADILG010000018.1"/>
</dbReference>
<sequence length="40" mass="4670">MWLTFYFLVWPAISALILALLCVTLWRDIRAARRSGKSMV</sequence>
<keyword evidence="1" id="KW-0812">Transmembrane</keyword>
<feature type="transmembrane region" description="Helical" evidence="1">
    <location>
        <begin position="6"/>
        <end position="26"/>
    </location>
</feature>
<organism evidence="2 3">
    <name type="scientific">Achromobacter anxifer</name>
    <dbReference type="NCBI Taxonomy" id="1287737"/>
    <lineage>
        <taxon>Bacteria</taxon>
        <taxon>Pseudomonadati</taxon>
        <taxon>Pseudomonadota</taxon>
        <taxon>Betaproteobacteria</taxon>
        <taxon>Burkholderiales</taxon>
        <taxon>Alcaligenaceae</taxon>
        <taxon>Achromobacter</taxon>
    </lineage>
</organism>
<evidence type="ECO:0000313" key="2">
    <source>
        <dbReference type="EMBL" id="CAB3871530.1"/>
    </source>
</evidence>
<accession>A0A6S7D3J9</accession>
<dbReference type="NCBIfam" id="NF038354">
    <property type="entry name" value="trnsprt_adja_43"/>
    <property type="match status" value="1"/>
</dbReference>
<keyword evidence="1" id="KW-0472">Membrane</keyword>
<dbReference type="Proteomes" id="UP000494117">
    <property type="component" value="Unassembled WGS sequence"/>
</dbReference>
<evidence type="ECO:0000313" key="3">
    <source>
        <dbReference type="Proteomes" id="UP000494117"/>
    </source>
</evidence>
<protein>
    <submittedName>
        <fullName evidence="2">Uncharacterized protein</fullName>
    </submittedName>
</protein>
<name>A0A6S7D3J9_9BURK</name>
<reference evidence="2 3" key="1">
    <citation type="submission" date="2020-04" db="EMBL/GenBank/DDBJ databases">
        <authorList>
            <person name="De Canck E."/>
        </authorList>
    </citation>
    <scope>NUCLEOTIDE SEQUENCE [LARGE SCALE GENOMIC DNA]</scope>
    <source>
        <strain evidence="2 3">LMG 26858</strain>
    </source>
</reference>
<evidence type="ECO:0000256" key="1">
    <source>
        <dbReference type="SAM" id="Phobius"/>
    </source>
</evidence>
<dbReference type="AlphaFoldDB" id="A0A6S7D3J9"/>
<gene>
    <name evidence="2" type="ORF">LMG26858_02753</name>
</gene>
<proteinExistence type="predicted"/>
<keyword evidence="3" id="KW-1185">Reference proteome</keyword>
<dbReference type="InterPro" id="IPR049820">
    <property type="entry name" value="Trnsprt_adja_ssu-like"/>
</dbReference>
<dbReference type="EMBL" id="CADILG010000018">
    <property type="protein sequence ID" value="CAB3871530.1"/>
    <property type="molecule type" value="Genomic_DNA"/>
</dbReference>
<keyword evidence="1" id="KW-1133">Transmembrane helix</keyword>